<accession>A0A821XQM0</accession>
<keyword evidence="4" id="KW-1185">Reference proteome</keyword>
<proteinExistence type="predicted"/>
<feature type="region of interest" description="Disordered" evidence="1">
    <location>
        <begin position="204"/>
        <end position="233"/>
    </location>
</feature>
<feature type="domain" description="DUF7041" evidence="2">
    <location>
        <begin position="16"/>
        <end position="99"/>
    </location>
</feature>
<dbReference type="OrthoDB" id="6260718at2759"/>
<gene>
    <name evidence="3" type="ORF">PMACD_LOCUS15431</name>
</gene>
<evidence type="ECO:0000259" key="2">
    <source>
        <dbReference type="Pfam" id="PF23055"/>
    </source>
</evidence>
<reference evidence="3" key="1">
    <citation type="submission" date="2021-02" db="EMBL/GenBank/DDBJ databases">
        <authorList>
            <person name="Steward A R."/>
        </authorList>
    </citation>
    <scope>NUCLEOTIDE SEQUENCE</scope>
</reference>
<dbReference type="Proteomes" id="UP000663880">
    <property type="component" value="Unassembled WGS sequence"/>
</dbReference>
<protein>
    <recommendedName>
        <fullName evidence="2">DUF7041 domain-containing protein</fullName>
    </recommendedName>
</protein>
<dbReference type="EMBL" id="CAJOBZ010000070">
    <property type="protein sequence ID" value="CAF4948334.1"/>
    <property type="molecule type" value="Genomic_DNA"/>
</dbReference>
<dbReference type="Pfam" id="PF23055">
    <property type="entry name" value="DUF7041"/>
    <property type="match status" value="1"/>
</dbReference>
<dbReference type="AlphaFoldDB" id="A0A821XQM0"/>
<evidence type="ECO:0000256" key="1">
    <source>
        <dbReference type="SAM" id="MobiDB-lite"/>
    </source>
</evidence>
<evidence type="ECO:0000313" key="3">
    <source>
        <dbReference type="EMBL" id="CAF4948334.1"/>
    </source>
</evidence>
<dbReference type="PANTHER" id="PTHR33327:SF3">
    <property type="entry name" value="RNA-DIRECTED DNA POLYMERASE"/>
    <property type="match status" value="1"/>
</dbReference>
<name>A0A821XQM0_9NEOP</name>
<dbReference type="InterPro" id="IPR055469">
    <property type="entry name" value="DUF7041"/>
</dbReference>
<organism evidence="3 4">
    <name type="scientific">Pieris macdunnoughi</name>
    <dbReference type="NCBI Taxonomy" id="345717"/>
    <lineage>
        <taxon>Eukaryota</taxon>
        <taxon>Metazoa</taxon>
        <taxon>Ecdysozoa</taxon>
        <taxon>Arthropoda</taxon>
        <taxon>Hexapoda</taxon>
        <taxon>Insecta</taxon>
        <taxon>Pterygota</taxon>
        <taxon>Neoptera</taxon>
        <taxon>Endopterygota</taxon>
        <taxon>Lepidoptera</taxon>
        <taxon>Glossata</taxon>
        <taxon>Ditrysia</taxon>
        <taxon>Papilionoidea</taxon>
        <taxon>Pieridae</taxon>
        <taxon>Pierinae</taxon>
        <taxon>Pieris</taxon>
    </lineage>
</organism>
<feature type="compositionally biased region" description="Basic residues" evidence="1">
    <location>
        <begin position="211"/>
        <end position="226"/>
    </location>
</feature>
<evidence type="ECO:0000313" key="4">
    <source>
        <dbReference type="Proteomes" id="UP000663880"/>
    </source>
</evidence>
<dbReference type="PANTHER" id="PTHR33327">
    <property type="entry name" value="ENDONUCLEASE"/>
    <property type="match status" value="1"/>
</dbReference>
<sequence>MATAGKDVVCRVGIKVPPFWPNEPALWFSQLEGQFALANITADATKFYHVTANLDYKYICEVKDVVSKPPSEGKYEKIKTELISRLSTSQQQRVRQLLTHEELGDRKPSQFLRHLQSLAGEDVPEQFIRSIWVSRLPDHVQAIMATQGDLPLESIARIVDKIYEIAPQLDRQVAATSQAGTPTSSIDLLTRRIDDLSRQVAALSTTSSSRSRYRGHSPRWRHRSRSRSNAGPGHCWFHRRFGSKATKCRAPCSFPPGNERRSQ</sequence>
<comment type="caution">
    <text evidence="3">The sequence shown here is derived from an EMBL/GenBank/DDBJ whole genome shotgun (WGS) entry which is preliminary data.</text>
</comment>